<dbReference type="PROSITE" id="PS01305">
    <property type="entry name" value="MOAA_NIFB_PQQE"/>
    <property type="match status" value="1"/>
</dbReference>
<keyword evidence="6" id="KW-0411">Iron-sulfur</keyword>
<keyword evidence="2" id="KW-0004">4Fe-4S</keyword>
<comment type="caution">
    <text evidence="8">The sequence shown here is derived from an EMBL/GenBank/DDBJ whole genome shotgun (WGS) entry which is preliminary data.</text>
</comment>
<evidence type="ECO:0000256" key="4">
    <source>
        <dbReference type="ARBA" id="ARBA00022723"/>
    </source>
</evidence>
<dbReference type="SFLD" id="SFLDG01386">
    <property type="entry name" value="main_SPASM_domain-containing"/>
    <property type="match status" value="1"/>
</dbReference>
<sequence>MFIDTVLLKVASRCNLDCSYCYVYNMGDEAWRTLPKRMSLATEDAVARSLGELLRSQGREFSVVLHGGEPLMLGERRLASLFSKLRTNLGLGCGISIQTNGVLITPEILDCCAEHHVTLSVSIDGPAEVHDQFRIDRRGQASHAAVEEGIRVLQAHGAGADLFSGVLAVVDPKTSPETIYHYFKYLCVPSVDFLYRDGNHSALPFGKSSVSSTEYGTWMSRILDCYVADAAPFRIRMLDDMLKLALGGVGVKEGVGLTDYGILIIDTDGSIKKNDTLKSSPLGDAFNETWNIHHDELQEIAVSQAFRDYHVAQRPTSSLCTNCSLLKICGGGMLTHRFREGTGYDNPTVFCADQTRLISRIYDHIAHYLSMESA</sequence>
<dbReference type="InterPro" id="IPR058240">
    <property type="entry name" value="rSAM_sf"/>
</dbReference>
<evidence type="ECO:0000313" key="9">
    <source>
        <dbReference type="Proteomes" id="UP000247609"/>
    </source>
</evidence>
<evidence type="ECO:0000256" key="2">
    <source>
        <dbReference type="ARBA" id="ARBA00022485"/>
    </source>
</evidence>
<proteinExistence type="predicted"/>
<evidence type="ECO:0000256" key="3">
    <source>
        <dbReference type="ARBA" id="ARBA00022691"/>
    </source>
</evidence>
<dbReference type="GO" id="GO:0046872">
    <property type="term" value="F:metal ion binding"/>
    <property type="evidence" value="ECO:0007669"/>
    <property type="project" value="UniProtKB-KW"/>
</dbReference>
<dbReference type="GO" id="GO:0051539">
    <property type="term" value="F:4 iron, 4 sulfur cluster binding"/>
    <property type="evidence" value="ECO:0007669"/>
    <property type="project" value="UniProtKB-KW"/>
</dbReference>
<evidence type="ECO:0000256" key="5">
    <source>
        <dbReference type="ARBA" id="ARBA00023004"/>
    </source>
</evidence>
<evidence type="ECO:0000256" key="1">
    <source>
        <dbReference type="ARBA" id="ARBA00001966"/>
    </source>
</evidence>
<dbReference type="InterPro" id="IPR007197">
    <property type="entry name" value="rSAM"/>
</dbReference>
<dbReference type="GO" id="GO:0016491">
    <property type="term" value="F:oxidoreductase activity"/>
    <property type="evidence" value="ECO:0007669"/>
    <property type="project" value="InterPro"/>
</dbReference>
<dbReference type="PROSITE" id="PS51918">
    <property type="entry name" value="RADICAL_SAM"/>
    <property type="match status" value="1"/>
</dbReference>
<comment type="cofactor">
    <cofactor evidence="1">
        <name>[4Fe-4S] cluster</name>
        <dbReference type="ChEBI" id="CHEBI:49883"/>
    </cofactor>
</comment>
<protein>
    <recommendedName>
        <fullName evidence="7">Radical SAM core domain-containing protein</fullName>
    </recommendedName>
</protein>
<dbReference type="Gene3D" id="3.20.20.70">
    <property type="entry name" value="Aldolase class I"/>
    <property type="match status" value="1"/>
</dbReference>
<keyword evidence="5" id="KW-0408">Iron</keyword>
<dbReference type="EMBL" id="NOXG01000020">
    <property type="protein sequence ID" value="PYD74848.1"/>
    <property type="molecule type" value="Genomic_DNA"/>
</dbReference>
<dbReference type="Pfam" id="PF04055">
    <property type="entry name" value="Radical_SAM"/>
    <property type="match status" value="1"/>
</dbReference>
<dbReference type="InterPro" id="IPR023867">
    <property type="entry name" value="Sulphatase_maturase_rSAM"/>
</dbReference>
<dbReference type="SUPFAM" id="SSF102114">
    <property type="entry name" value="Radical SAM enzymes"/>
    <property type="match status" value="1"/>
</dbReference>
<keyword evidence="3" id="KW-0949">S-adenosyl-L-methionine</keyword>
<dbReference type="Proteomes" id="UP000247609">
    <property type="component" value="Unassembled WGS sequence"/>
</dbReference>
<accession>A0A318QBV6</accession>
<feature type="domain" description="Radical SAM core" evidence="7">
    <location>
        <begin position="1"/>
        <end position="228"/>
    </location>
</feature>
<dbReference type="InterPro" id="IPR000385">
    <property type="entry name" value="MoaA_NifB_PqqE_Fe-S-bd_CS"/>
</dbReference>
<evidence type="ECO:0000313" key="8">
    <source>
        <dbReference type="EMBL" id="PYD74848.1"/>
    </source>
</evidence>
<keyword evidence="4" id="KW-0479">Metal-binding</keyword>
<evidence type="ECO:0000259" key="7">
    <source>
        <dbReference type="PROSITE" id="PS51918"/>
    </source>
</evidence>
<dbReference type="SFLD" id="SFLDG01067">
    <property type="entry name" value="SPASM/twitch_domain_containing"/>
    <property type="match status" value="1"/>
</dbReference>
<dbReference type="CDD" id="cd01335">
    <property type="entry name" value="Radical_SAM"/>
    <property type="match status" value="1"/>
</dbReference>
<dbReference type="RefSeq" id="WP_110531622.1">
    <property type="nucleotide sequence ID" value="NZ_NOXG01000020.1"/>
</dbReference>
<organism evidence="8 9">
    <name type="scientific">Novacetimonas pomaceti</name>
    <dbReference type="NCBI Taxonomy" id="2021998"/>
    <lineage>
        <taxon>Bacteria</taxon>
        <taxon>Pseudomonadati</taxon>
        <taxon>Pseudomonadota</taxon>
        <taxon>Alphaproteobacteria</taxon>
        <taxon>Acetobacterales</taxon>
        <taxon>Acetobacteraceae</taxon>
        <taxon>Novacetimonas</taxon>
    </lineage>
</organism>
<dbReference type="SFLD" id="SFLDG01072">
    <property type="entry name" value="dehydrogenase_like"/>
    <property type="match status" value="1"/>
</dbReference>
<gene>
    <name evidence="8" type="ORF">CFR71_12405</name>
</gene>
<dbReference type="PANTHER" id="PTHR43273">
    <property type="entry name" value="ANAEROBIC SULFATASE-MATURATING ENZYME HOMOLOG ASLB-RELATED"/>
    <property type="match status" value="1"/>
</dbReference>
<dbReference type="PANTHER" id="PTHR43273:SF8">
    <property type="entry name" value="RADICAL SAM DOMAIN PROTEIN"/>
    <property type="match status" value="1"/>
</dbReference>
<dbReference type="SFLD" id="SFLDS00029">
    <property type="entry name" value="Radical_SAM"/>
    <property type="match status" value="1"/>
</dbReference>
<dbReference type="AlphaFoldDB" id="A0A318QBV6"/>
<dbReference type="NCBIfam" id="NF041707">
    <property type="entry name" value="rSAM_YhhB"/>
    <property type="match status" value="1"/>
</dbReference>
<name>A0A318QBV6_9PROT</name>
<reference evidence="8 9" key="1">
    <citation type="submission" date="2017-07" db="EMBL/GenBank/DDBJ databases">
        <title>A draft genome sequence of Komagataeibacter sp. T5K1.</title>
        <authorList>
            <person name="Skraban J."/>
            <person name="Cleenwerck I."/>
            <person name="Vandamme P."/>
            <person name="Trcek J."/>
        </authorList>
    </citation>
    <scope>NUCLEOTIDE SEQUENCE [LARGE SCALE GENOMIC DNA]</scope>
    <source>
        <strain evidence="8 9">T5K1</strain>
    </source>
</reference>
<evidence type="ECO:0000256" key="6">
    <source>
        <dbReference type="ARBA" id="ARBA00023014"/>
    </source>
</evidence>
<dbReference type="InterPro" id="IPR013785">
    <property type="entry name" value="Aldolase_TIM"/>
</dbReference>